<dbReference type="EMBL" id="JACCJB010000008">
    <property type="protein sequence ID" value="KAF6224791.1"/>
    <property type="molecule type" value="Genomic_DNA"/>
</dbReference>
<protein>
    <submittedName>
        <fullName evidence="2">Uncharacterized protein</fullName>
    </submittedName>
</protein>
<dbReference type="GeneID" id="59338377"/>
<organism evidence="2 3">
    <name type="scientific">Letharia lupina</name>
    <dbReference type="NCBI Taxonomy" id="560253"/>
    <lineage>
        <taxon>Eukaryota</taxon>
        <taxon>Fungi</taxon>
        <taxon>Dikarya</taxon>
        <taxon>Ascomycota</taxon>
        <taxon>Pezizomycotina</taxon>
        <taxon>Lecanoromycetes</taxon>
        <taxon>OSLEUM clade</taxon>
        <taxon>Lecanoromycetidae</taxon>
        <taxon>Lecanorales</taxon>
        <taxon>Lecanorineae</taxon>
        <taxon>Parmeliaceae</taxon>
        <taxon>Letharia</taxon>
    </lineage>
</organism>
<comment type="caution">
    <text evidence="2">The sequence shown here is derived from an EMBL/GenBank/DDBJ whole genome shotgun (WGS) entry which is preliminary data.</text>
</comment>
<name>A0A8H6CKI9_9LECA</name>
<evidence type="ECO:0000313" key="3">
    <source>
        <dbReference type="Proteomes" id="UP000593566"/>
    </source>
</evidence>
<accession>A0A8H6CKI9</accession>
<gene>
    <name evidence="2" type="ORF">HO133_009985</name>
</gene>
<dbReference type="Proteomes" id="UP000593566">
    <property type="component" value="Unassembled WGS sequence"/>
</dbReference>
<feature type="compositionally biased region" description="Acidic residues" evidence="1">
    <location>
        <begin position="56"/>
        <end position="66"/>
    </location>
</feature>
<feature type="region of interest" description="Disordered" evidence="1">
    <location>
        <begin position="1"/>
        <end position="66"/>
    </location>
</feature>
<keyword evidence="3" id="KW-1185">Reference proteome</keyword>
<dbReference type="RefSeq" id="XP_037153658.1">
    <property type="nucleotide sequence ID" value="XM_037300841.1"/>
</dbReference>
<dbReference type="AlphaFoldDB" id="A0A8H6CKI9"/>
<evidence type="ECO:0000256" key="1">
    <source>
        <dbReference type="SAM" id="MobiDB-lite"/>
    </source>
</evidence>
<sequence length="66" mass="6817">MPSAQASSPPPPPFELRKTAPIRFQNSGDGGIGDFSSALGGDSDSDVESDRGGVDGLDDFFGDEKD</sequence>
<proteinExistence type="predicted"/>
<evidence type="ECO:0000313" key="2">
    <source>
        <dbReference type="EMBL" id="KAF6224791.1"/>
    </source>
</evidence>
<reference evidence="2 3" key="1">
    <citation type="journal article" date="2020" name="Genomics">
        <title>Complete, high-quality genomes from long-read metagenomic sequencing of two wolf lichen thalli reveals enigmatic genome architecture.</title>
        <authorList>
            <person name="McKenzie S.K."/>
            <person name="Walston R.F."/>
            <person name="Allen J.L."/>
        </authorList>
    </citation>
    <scope>NUCLEOTIDE SEQUENCE [LARGE SCALE GENOMIC DNA]</scope>
    <source>
        <strain evidence="2">WasteWater1</strain>
    </source>
</reference>